<evidence type="ECO:0000256" key="1">
    <source>
        <dbReference type="SAM" id="MobiDB-lite"/>
    </source>
</evidence>
<gene>
    <name evidence="2" type="ORF">NLI96_g13223</name>
</gene>
<dbReference type="Proteomes" id="UP001212997">
    <property type="component" value="Unassembled WGS sequence"/>
</dbReference>
<keyword evidence="3" id="KW-1185">Reference proteome</keyword>
<dbReference type="EMBL" id="JANAWD010001704">
    <property type="protein sequence ID" value="KAJ3472860.1"/>
    <property type="molecule type" value="Genomic_DNA"/>
</dbReference>
<evidence type="ECO:0000313" key="3">
    <source>
        <dbReference type="Proteomes" id="UP001212997"/>
    </source>
</evidence>
<feature type="region of interest" description="Disordered" evidence="1">
    <location>
        <begin position="298"/>
        <end position="369"/>
    </location>
</feature>
<name>A0AAD5UNF6_9APHY</name>
<feature type="compositionally biased region" description="Polar residues" evidence="1">
    <location>
        <begin position="353"/>
        <end position="363"/>
    </location>
</feature>
<comment type="caution">
    <text evidence="2">The sequence shown here is derived from an EMBL/GenBank/DDBJ whole genome shotgun (WGS) entry which is preliminary data.</text>
</comment>
<protein>
    <submittedName>
        <fullName evidence="2">Uncharacterized protein</fullName>
    </submittedName>
</protein>
<proteinExistence type="predicted"/>
<sequence length="369" mass="40392">MLTELISTLFTIASTANSKIPITAINVINAVALILHDQAPTLQTRANQPPLQDITEEIATEAINAIKPVIDDFKTQTSDLLDKISSMKTFVQSVSADLAAFTLAAKEAATSSSAPQRTWAQITSETPPPANNAINHLSATNPTAARVLQLVRLNARRTSMTYKHDPTNQLDTSPEALERYKKTIESFILSKIRDTNPSPPHPIPKRPVLALTSKRQGLIHIEFASPAINNWFLNHGSLALTSIHSSAAILPPSYHIICRFVPCNGSFDPDDRSDLDDIETSHGLQKGSIRAAKWIKPPENRKPDQKVANLKIEDAQSQQPRIRRNPPDAAAVSTTAISRHHATTKPDAHTAQKPRTQELTVSTKIDRVA</sequence>
<dbReference type="AlphaFoldDB" id="A0AAD5UNF6"/>
<reference evidence="2" key="1">
    <citation type="submission" date="2022-07" db="EMBL/GenBank/DDBJ databases">
        <title>Genome Sequence of Physisporinus lineatus.</title>
        <authorList>
            <person name="Buettner E."/>
        </authorList>
    </citation>
    <scope>NUCLEOTIDE SEQUENCE</scope>
    <source>
        <strain evidence="2">VT162</strain>
    </source>
</reference>
<evidence type="ECO:0000313" key="2">
    <source>
        <dbReference type="EMBL" id="KAJ3472860.1"/>
    </source>
</evidence>
<accession>A0AAD5UNF6</accession>
<organism evidence="2 3">
    <name type="scientific">Meripilus lineatus</name>
    <dbReference type="NCBI Taxonomy" id="2056292"/>
    <lineage>
        <taxon>Eukaryota</taxon>
        <taxon>Fungi</taxon>
        <taxon>Dikarya</taxon>
        <taxon>Basidiomycota</taxon>
        <taxon>Agaricomycotina</taxon>
        <taxon>Agaricomycetes</taxon>
        <taxon>Polyporales</taxon>
        <taxon>Meripilaceae</taxon>
        <taxon>Meripilus</taxon>
    </lineage>
</organism>